<sequence length="100" mass="12191">MTLDEFRRHPAYDYYIITLVSDCLVCDLETKFDNQYTIIYMKRPNFENKRKDYIISVPCDIADESEEYIQNLLATDNYKDLEYIRKDNEFYFYLKTYSNG</sequence>
<organism evidence="1 2">
    <name type="scientific">uncultured phage cr99_1</name>
    <dbReference type="NCBI Taxonomy" id="2986399"/>
    <lineage>
        <taxon>Viruses</taxon>
        <taxon>Duplodnaviria</taxon>
        <taxon>Heunggongvirae</taxon>
        <taxon>Uroviricota</taxon>
        <taxon>Caudoviricetes</taxon>
        <taxon>Crassvirales</taxon>
        <taxon>Intestiviridae</taxon>
        <taxon>Crudevirinae</taxon>
        <taxon>Carjivirus</taxon>
        <taxon>Carjivirus hominis</taxon>
    </lineage>
</organism>
<dbReference type="Proteomes" id="UP000827427">
    <property type="component" value="Segment"/>
</dbReference>
<name>A0AAE7RVP8_9CAUD</name>
<dbReference type="GeneID" id="75691119"/>
<reference evidence="1 2" key="1">
    <citation type="submission" date="2021-04" db="EMBL/GenBank/DDBJ databases">
        <authorList>
            <person name="Shkoporov A.N."/>
            <person name="Stockdale S.R."/>
            <person name="Guerin E."/>
            <person name="Ross R.P."/>
            <person name="Hill C."/>
        </authorList>
    </citation>
    <scope>NUCLEOTIDE SEQUENCE [LARGE SCALE GENOMIC DNA]</scope>
    <source>
        <strain evidence="2">cr99_1</strain>
    </source>
</reference>
<gene>
    <name evidence="1" type="primary">gp_16457</name>
</gene>
<evidence type="ECO:0000313" key="1">
    <source>
        <dbReference type="EMBL" id="QWM89687.1"/>
    </source>
</evidence>
<dbReference type="RefSeq" id="YP_010359259.1">
    <property type="nucleotide sequence ID" value="NC_062771.1"/>
</dbReference>
<evidence type="ECO:0000313" key="2">
    <source>
        <dbReference type="Proteomes" id="UP000827427"/>
    </source>
</evidence>
<protein>
    <submittedName>
        <fullName evidence="1">Uncharacterized protein</fullName>
    </submittedName>
</protein>
<proteinExistence type="predicted"/>
<keyword evidence="2" id="KW-1185">Reference proteome</keyword>
<dbReference type="EMBL" id="MZ130481">
    <property type="protein sequence ID" value="QWM89687.1"/>
    <property type="molecule type" value="Genomic_DNA"/>
</dbReference>
<dbReference type="KEGG" id="vg:75691119"/>
<accession>A0AAE7RVP8</accession>